<dbReference type="EMBL" id="CP140154">
    <property type="protein sequence ID" value="WQG88987.1"/>
    <property type="molecule type" value="Genomic_DNA"/>
</dbReference>
<dbReference type="InterPro" id="IPR011344">
    <property type="entry name" value="ssDNA-bd"/>
</dbReference>
<evidence type="ECO:0000313" key="5">
    <source>
        <dbReference type="EMBL" id="WQG88987.1"/>
    </source>
</evidence>
<feature type="region of interest" description="Disordered" evidence="3">
    <location>
        <begin position="107"/>
        <end position="131"/>
    </location>
</feature>
<proteinExistence type="predicted"/>
<accession>A0A1K1SZQ3</accession>
<evidence type="ECO:0000313" key="4">
    <source>
        <dbReference type="EMBL" id="SFW89779.1"/>
    </source>
</evidence>
<reference evidence="4 6" key="1">
    <citation type="submission" date="2016-11" db="EMBL/GenBank/DDBJ databases">
        <authorList>
            <person name="Jaros S."/>
            <person name="Januszkiewicz K."/>
            <person name="Wedrychowicz H."/>
        </authorList>
    </citation>
    <scope>NUCLEOTIDE SEQUENCE [LARGE SCALE GENOMIC DNA]</scope>
    <source>
        <strain evidence="4 6">DSM 784</strain>
    </source>
</reference>
<dbReference type="CDD" id="cd04496">
    <property type="entry name" value="SSB_OBF"/>
    <property type="match status" value="1"/>
</dbReference>
<dbReference type="SUPFAM" id="SSF50249">
    <property type="entry name" value="Nucleic acid-binding proteins"/>
    <property type="match status" value="1"/>
</dbReference>
<dbReference type="GO" id="GO:0003697">
    <property type="term" value="F:single-stranded DNA binding"/>
    <property type="evidence" value="ECO:0007669"/>
    <property type="project" value="InterPro"/>
</dbReference>
<name>A0A1K1SZQ3_9BACT</name>
<dbReference type="Proteomes" id="UP000183788">
    <property type="component" value="Unassembled WGS sequence"/>
</dbReference>
<organism evidence="4 6">
    <name type="scientific">Chitinophaga sancti</name>
    <dbReference type="NCBI Taxonomy" id="1004"/>
    <lineage>
        <taxon>Bacteria</taxon>
        <taxon>Pseudomonadati</taxon>
        <taxon>Bacteroidota</taxon>
        <taxon>Chitinophagia</taxon>
        <taxon>Chitinophagales</taxon>
        <taxon>Chitinophagaceae</taxon>
        <taxon>Chitinophaga</taxon>
    </lineage>
</organism>
<dbReference type="STRING" id="1004.SAMN05661012_06487"/>
<dbReference type="Proteomes" id="UP001326715">
    <property type="component" value="Chromosome"/>
</dbReference>
<keyword evidence="7" id="KW-1185">Reference proteome</keyword>
<gene>
    <name evidence="4" type="ORF">SAMN05661012_06487</name>
    <name evidence="5" type="ORF">SR876_29080</name>
</gene>
<dbReference type="InterPro" id="IPR000424">
    <property type="entry name" value="Primosome_PriB/ssb"/>
</dbReference>
<dbReference type="PIRSF" id="PIRSF002070">
    <property type="entry name" value="SSB"/>
    <property type="match status" value="1"/>
</dbReference>
<sequence>MTITGTLVADAKVITPSGKKPFVAFRIAVNNAFKNEEGVATQPATFLSCRYYKDAKVASYMKKADNVEIHGDITFKVWVDAQGTPRGEIDIFVKDCKFFGTARRNPGTMAQESVPAESVPAETLETEDLPF</sequence>
<protein>
    <recommendedName>
        <fullName evidence="2">Single-stranded DNA-binding protein</fullName>
    </recommendedName>
</protein>
<dbReference type="Pfam" id="PF00436">
    <property type="entry name" value="SSB"/>
    <property type="match status" value="1"/>
</dbReference>
<evidence type="ECO:0000256" key="2">
    <source>
        <dbReference type="PIRNR" id="PIRNR002070"/>
    </source>
</evidence>
<dbReference type="InterPro" id="IPR012340">
    <property type="entry name" value="NA-bd_OB-fold"/>
</dbReference>
<dbReference type="AlphaFoldDB" id="A0A1K1SZQ3"/>
<dbReference type="GO" id="GO:0006260">
    <property type="term" value="P:DNA replication"/>
    <property type="evidence" value="ECO:0007669"/>
    <property type="project" value="InterPro"/>
</dbReference>
<dbReference type="PROSITE" id="PS50935">
    <property type="entry name" value="SSB"/>
    <property type="match status" value="1"/>
</dbReference>
<evidence type="ECO:0000313" key="6">
    <source>
        <dbReference type="Proteomes" id="UP000183788"/>
    </source>
</evidence>
<dbReference type="RefSeq" id="WP_072366389.1">
    <property type="nucleotide sequence ID" value="NZ_CP139972.1"/>
</dbReference>
<reference evidence="5 7" key="2">
    <citation type="submission" date="2023-11" db="EMBL/GenBank/DDBJ databases">
        <title>MicrobeMod: A computational toolkit for identifying prokaryotic methylation and restriction-modification with nanopore sequencing.</title>
        <authorList>
            <person name="Crits-Christoph A."/>
            <person name="Kang S.C."/>
            <person name="Lee H."/>
            <person name="Ostrov N."/>
        </authorList>
    </citation>
    <scope>NUCLEOTIDE SEQUENCE [LARGE SCALE GENOMIC DNA]</scope>
    <source>
        <strain evidence="5 7">ATCC 23090</strain>
    </source>
</reference>
<evidence type="ECO:0000256" key="3">
    <source>
        <dbReference type="SAM" id="MobiDB-lite"/>
    </source>
</evidence>
<dbReference type="Gene3D" id="2.40.50.140">
    <property type="entry name" value="Nucleic acid-binding proteins"/>
    <property type="match status" value="1"/>
</dbReference>
<dbReference type="OrthoDB" id="9809878at2"/>
<evidence type="ECO:0000313" key="7">
    <source>
        <dbReference type="Proteomes" id="UP001326715"/>
    </source>
</evidence>
<evidence type="ECO:0000256" key="1">
    <source>
        <dbReference type="ARBA" id="ARBA00023125"/>
    </source>
</evidence>
<dbReference type="EMBL" id="FPIZ01000043">
    <property type="protein sequence ID" value="SFW89779.1"/>
    <property type="molecule type" value="Genomic_DNA"/>
</dbReference>
<keyword evidence="1 2" id="KW-0238">DNA-binding</keyword>